<dbReference type="SUPFAM" id="SSF75011">
    <property type="entry name" value="3-carboxy-cis,cis-mucoante lactonizing enzyme"/>
    <property type="match status" value="1"/>
</dbReference>
<sequence>MLGNLKICLTLGLGLIQTAKAMPAFAPPPSVSGWVRNGEALYFQTNDKDNAVVSVKIMENGTLGQAHSFYTNGTGASMISAATNMTTSPDGLSSQGAIAVVGHNIFVVNAGDNTVSMFSIDEEDPANITLLGAPAAVPGDFPVTVAASALNNLVCVGTSGTRSGVACAPYSPFVGIGKMDFLRPFDLDQSETPVGPLDTVSQVLFSDDETKLLVTVKGAPAMGKTGFLAVFPVTGQCLTGEAKVAASRIESTLNGTVALFGFEQIANSNRYFVADAGYGAAIISVDENTDSSQLLHKQVISDQKATCWAAISPATNSVFVTDPLVNHIVEMSLIDASITSVINTTTTNDATGYIDLTAAGNFVYFLSPGTTQGSGAEIAVLSVGEGQSKKIIQSFNLGSLAGSSAQGLAVYP</sequence>
<dbReference type="Gene3D" id="2.130.10.10">
    <property type="entry name" value="YVTN repeat-like/Quinoprotein amine dehydrogenase"/>
    <property type="match status" value="1"/>
</dbReference>
<dbReference type="EMBL" id="LT598483">
    <property type="protein sequence ID" value="SCU77296.1"/>
    <property type="molecule type" value="Genomic_DNA"/>
</dbReference>
<proteinExistence type="predicted"/>
<dbReference type="OrthoDB" id="10006285at2759"/>
<dbReference type="Proteomes" id="UP000191144">
    <property type="component" value="Chromosome A"/>
</dbReference>
<keyword evidence="1" id="KW-0732">Signal</keyword>
<accession>A0A1G4IL66</accession>
<name>A0A1G4IL66_9SACH</name>
<feature type="chain" id="PRO_5009235716" evidence="1">
    <location>
        <begin position="22"/>
        <end position="412"/>
    </location>
</feature>
<gene>
    <name evidence="2" type="ORF">LAME_0A00540G</name>
</gene>
<feature type="signal peptide" evidence="1">
    <location>
        <begin position="1"/>
        <end position="21"/>
    </location>
</feature>
<organism evidence="2 3">
    <name type="scientific">Lachancea meyersii CBS 8951</name>
    <dbReference type="NCBI Taxonomy" id="1266667"/>
    <lineage>
        <taxon>Eukaryota</taxon>
        <taxon>Fungi</taxon>
        <taxon>Dikarya</taxon>
        <taxon>Ascomycota</taxon>
        <taxon>Saccharomycotina</taxon>
        <taxon>Saccharomycetes</taxon>
        <taxon>Saccharomycetales</taxon>
        <taxon>Saccharomycetaceae</taxon>
        <taxon>Lachancea</taxon>
    </lineage>
</organism>
<evidence type="ECO:0000256" key="1">
    <source>
        <dbReference type="SAM" id="SignalP"/>
    </source>
</evidence>
<keyword evidence="3" id="KW-1185">Reference proteome</keyword>
<evidence type="ECO:0000313" key="3">
    <source>
        <dbReference type="Proteomes" id="UP000191144"/>
    </source>
</evidence>
<evidence type="ECO:0000313" key="2">
    <source>
        <dbReference type="EMBL" id="SCU77296.1"/>
    </source>
</evidence>
<protein>
    <submittedName>
        <fullName evidence="2">LAME_0A00540g1_1</fullName>
    </submittedName>
</protein>
<dbReference type="AlphaFoldDB" id="A0A1G4IL66"/>
<dbReference type="InterPro" id="IPR015943">
    <property type="entry name" value="WD40/YVTN_repeat-like_dom_sf"/>
</dbReference>
<reference evidence="3" key="1">
    <citation type="submission" date="2016-03" db="EMBL/GenBank/DDBJ databases">
        <authorList>
            <person name="Devillers Hugo."/>
        </authorList>
    </citation>
    <scope>NUCLEOTIDE SEQUENCE [LARGE SCALE GENOMIC DNA]</scope>
</reference>
<dbReference type="SUPFAM" id="SSF63825">
    <property type="entry name" value="YWTD domain"/>
    <property type="match status" value="1"/>
</dbReference>